<dbReference type="EnsemblMetazoa" id="XM_017133004.2">
    <property type="protein sequence ID" value="XP_016988493.2"/>
    <property type="gene ID" value="LOC108051056"/>
</dbReference>
<dbReference type="Gene3D" id="3.80.10.10">
    <property type="entry name" value="Ribonuclease Inhibitor"/>
    <property type="match status" value="2"/>
</dbReference>
<dbReference type="RefSeq" id="XP_016988494.2">
    <property type="nucleotide sequence ID" value="XM_017133005.2"/>
</dbReference>
<reference evidence="1" key="2">
    <citation type="submission" date="2025-05" db="UniProtKB">
        <authorList>
            <consortium name="EnsemblMetazoa"/>
        </authorList>
    </citation>
    <scope>IDENTIFICATION</scope>
</reference>
<dbReference type="EnsemblMetazoa" id="XM_017133005.2">
    <property type="protein sequence ID" value="XP_016988494.2"/>
    <property type="gene ID" value="LOC108051056"/>
</dbReference>
<dbReference type="InterPro" id="IPR032675">
    <property type="entry name" value="LRR_dom_sf"/>
</dbReference>
<accession>A0ABM5I159</accession>
<dbReference type="GeneID" id="108051056"/>
<reference evidence="2" key="1">
    <citation type="journal article" date="2021" name="Elife">
        <title>Highly contiguous assemblies of 101 drosophilid genomes.</title>
        <authorList>
            <person name="Kim B.Y."/>
            <person name="Wang J.R."/>
            <person name="Miller D.E."/>
            <person name="Barmina O."/>
            <person name="Delaney E."/>
            <person name="Thompson A."/>
            <person name="Comeault A.A."/>
            <person name="Peede D."/>
            <person name="D'Agostino E.R."/>
            <person name="Pelaez J."/>
            <person name="Aguilar J.M."/>
            <person name="Haji D."/>
            <person name="Matsunaga T."/>
            <person name="Armstrong E.E."/>
            <person name="Zych M."/>
            <person name="Ogawa Y."/>
            <person name="Stamenkovic-Radak M."/>
            <person name="Jelic M."/>
            <person name="Veselinovic M.S."/>
            <person name="Tanaskovic M."/>
            <person name="Eric P."/>
            <person name="Gao J.J."/>
            <person name="Katoh T.K."/>
            <person name="Toda M.J."/>
            <person name="Watabe H."/>
            <person name="Watada M."/>
            <person name="Davis J.S."/>
            <person name="Moyle L.C."/>
            <person name="Manoli G."/>
            <person name="Bertolini E."/>
            <person name="Kostal V."/>
            <person name="Hawley R.S."/>
            <person name="Takahashi A."/>
            <person name="Jones C.D."/>
            <person name="Price D.K."/>
            <person name="Whiteman N."/>
            <person name="Kopp A."/>
            <person name="Matute D.R."/>
            <person name="Petrov D.A."/>
        </authorList>
    </citation>
    <scope>NUCLEOTIDE SEQUENCE [LARGE SCALE GENOMIC DNA]</scope>
</reference>
<sequence>MDENDQFILDSDCLLEILKYVIADCNTNDLCDEMLKYNDLINFVLAHEFFLELLETHHKRLFEVLKLPLVCRITKLLIDQRAKKFFFWKELLKSYNQKSPFYVELSFGDDYLTIDIKGFWRYKTEQIDKMVKISAETIVNFCIWNPDLRVLSLKGTEIHESISDIAPHCGNLEKLRIMINPRSDAAQFASFAKLPNLKTFIITGIEQSGSSLPFFNDLRKWRRPKSLQPLTLTIEYCKCDKSAAIEIVDALRCFRMYKPFDNFGYANKTFVRCEYDLHKIPEDKNLMEDSPETFPLYDGVLMEFDSNKGKLVLEIHEDSSLSQMECFSKLPNLSHLVIKNTPNYVKKRNSLVKLFQLMVPKGPFALQSCRIKELTIDRLEAIELAKVESIRFLDCHLSEWESIRYLGQLTNLQHALIHVCEPISSELDFNLISARRIQAMIACKDFKIKMSEGMAQIDWKSCRFDDALSYLDQPKNVTTLEILGSPITKSLNKLFEAFATSNVSSVEELCFWSLTEIQTIRKLTCSSSVLTGIKKLAELNNLEDLYIKGKGNLAALFTKLAEKNIIKGIRLSEIIRPKEVLMVSEIRSLKKLHCGFSNTQDLQSLSALAKSNIEELIVNADNSLQNLFAAFSSSSTTRLQHLEIVGKPLDQTEMSEISKINGLTKLSAAFFDSECAEMLVRLPNLEHLEIKKFMGDQTSPLENPLRELVHKSPITLRKLDLKVWIGFNECKSLTQLETLESLSCRLRNNPGIEILANIKKLKELIIYKAEGSLIELFRAFALKSESTLQELHTPIICSDEIREISQIESLLKLNIYNKRENKFHFLNPSNDHNSLTIDSNILLPIFQSCKKLDWVTFDFGFGAALDSNFVSEVNKILKSIRNSSLQKPLKLALLGKSTCSKLHFEDIDEAFLTVFCYTYKSDLYTAAGLLFDYSESDSDDSDFDDPNEY</sequence>
<evidence type="ECO:0000313" key="2">
    <source>
        <dbReference type="Proteomes" id="UP001652680"/>
    </source>
</evidence>
<dbReference type="Proteomes" id="UP001652680">
    <property type="component" value="Unassembled WGS sequence"/>
</dbReference>
<proteinExistence type="predicted"/>
<name>A0ABM5I159_DRORH</name>
<keyword evidence="2" id="KW-1185">Reference proteome</keyword>
<dbReference type="RefSeq" id="XP_016988493.2">
    <property type="nucleotide sequence ID" value="XM_017133004.2"/>
</dbReference>
<dbReference type="EnsemblMetazoa" id="XM_017133006.2">
    <property type="protein sequence ID" value="XP_016988495.2"/>
    <property type="gene ID" value="LOC108051056"/>
</dbReference>
<dbReference type="RefSeq" id="XP_016988495.2">
    <property type="nucleotide sequence ID" value="XM_017133006.2"/>
</dbReference>
<protein>
    <submittedName>
        <fullName evidence="1">Uncharacterized protein</fullName>
    </submittedName>
</protein>
<evidence type="ECO:0000313" key="1">
    <source>
        <dbReference type="EnsemblMetazoa" id="XP_016988493.2"/>
    </source>
</evidence>
<dbReference type="SUPFAM" id="SSF52058">
    <property type="entry name" value="L domain-like"/>
    <property type="match status" value="1"/>
</dbReference>
<organism evidence="1 2">
    <name type="scientific">Drosophila rhopaloa</name>
    <name type="common">Fruit fly</name>
    <dbReference type="NCBI Taxonomy" id="1041015"/>
    <lineage>
        <taxon>Eukaryota</taxon>
        <taxon>Metazoa</taxon>
        <taxon>Ecdysozoa</taxon>
        <taxon>Arthropoda</taxon>
        <taxon>Hexapoda</taxon>
        <taxon>Insecta</taxon>
        <taxon>Pterygota</taxon>
        <taxon>Neoptera</taxon>
        <taxon>Endopterygota</taxon>
        <taxon>Diptera</taxon>
        <taxon>Brachycera</taxon>
        <taxon>Muscomorpha</taxon>
        <taxon>Ephydroidea</taxon>
        <taxon>Drosophilidae</taxon>
        <taxon>Drosophila</taxon>
        <taxon>Sophophora</taxon>
    </lineage>
</organism>